<dbReference type="InterPro" id="IPR045051">
    <property type="entry name" value="SBT"/>
</dbReference>
<dbReference type="InterPro" id="IPR036852">
    <property type="entry name" value="Peptidase_S8/S53_dom_sf"/>
</dbReference>
<dbReference type="PROSITE" id="PS51892">
    <property type="entry name" value="SUBTILASE"/>
    <property type="match status" value="1"/>
</dbReference>
<dbReference type="SUPFAM" id="SSF52743">
    <property type="entry name" value="Subtilisin-like"/>
    <property type="match status" value="1"/>
</dbReference>
<feature type="domain" description="Subtilisin-like protease fibronectin type-III" evidence="10">
    <location>
        <begin position="585"/>
        <end position="677"/>
    </location>
</feature>
<evidence type="ECO:0000313" key="11">
    <source>
        <dbReference type="EMBL" id="KAF9598132.1"/>
    </source>
</evidence>
<dbReference type="EMBL" id="JADFTS010000007">
    <property type="protein sequence ID" value="KAF9598132.1"/>
    <property type="molecule type" value="Genomic_DNA"/>
</dbReference>
<dbReference type="GO" id="GO:0006508">
    <property type="term" value="P:proteolysis"/>
    <property type="evidence" value="ECO:0007669"/>
    <property type="project" value="UniProtKB-KW"/>
</dbReference>
<dbReference type="FunFam" id="3.40.50.200:FF:000006">
    <property type="entry name" value="Subtilisin-like protease SBT1.5"/>
    <property type="match status" value="1"/>
</dbReference>
<dbReference type="FunFam" id="2.60.40.2310:FF:000001">
    <property type="entry name" value="Subtilisin-like protease SBT1.5"/>
    <property type="match status" value="1"/>
</dbReference>
<sequence length="688" mass="73774">MIMVIRQVYIAYMGSLPKNDYSPLAHQQSILQEVVENSSPSELITRSYKRSFNGFAAKLTEKESQKLASMEGVVSVFPSRIYKLHTTRSWDFMGVRENVKRVPRVESDVIVGVIDSGIWPEAESFAGEGFGPPPKRWKGDCDGGKNFTCNNKLIGARFYKWEDSDLALSASDTQGHGTHTASTAAGNQVNNVSFLGLAQGNARGAVPSARIAVYKVCWEEGCNSEDILSAFDDAISDGVDILSVSLGAEVVDEYAVDPIAIGAFHAMQNGILTSQSAGNNGPEQGTLASVAPWILTVAASNTDRKIIDKVVLGDNTTFVGRAINPFVMKKKLPLVEQDTAAKDGNIVFYQSSDQGSDALSYGADGIIVQDDDQSKEYCVNYPLPASLLTTIDAKRVESYMTSTKNPVATISKSEAVKDANAPTVVSFSSRGPNTITRDILKPDITAPGTNILAAWSPVAPPTVSSDARSVKYNMMSGTSMSCPHVTGAAAYVKTFHPDWSPSAIKSALMTTAFNLNATRNPDAEFSYGAGHIDPVKAVNPGLVYDALEGEYIKFLCSIGYTSDKVKLVAGNDTGCPKNFRGSVKDLNYPSIISLVAKANFSRTVTNVGVANSTYKATVTSPSNLKISVEPNVLAFKTLNEKQSFVLTVSTTSKDNQIKSASLVWSDGVHTVRSPIVVSLQPIASRVIS</sequence>
<dbReference type="Gene3D" id="3.50.30.30">
    <property type="match status" value="1"/>
</dbReference>
<dbReference type="InterPro" id="IPR015500">
    <property type="entry name" value="Peptidase_S8_subtilisin-rel"/>
</dbReference>
<dbReference type="Proteomes" id="UP000631114">
    <property type="component" value="Unassembled WGS sequence"/>
</dbReference>
<reference evidence="11 12" key="1">
    <citation type="submission" date="2020-10" db="EMBL/GenBank/DDBJ databases">
        <title>The Coptis chinensis genome and diversification of protoberbering-type alkaloids.</title>
        <authorList>
            <person name="Wang B."/>
            <person name="Shu S."/>
            <person name="Song C."/>
            <person name="Liu Y."/>
        </authorList>
    </citation>
    <scope>NUCLEOTIDE SEQUENCE [LARGE SCALE GENOMIC DNA]</scope>
    <source>
        <strain evidence="11">HL-2020</strain>
        <tissue evidence="11">Leaf</tissue>
    </source>
</reference>
<dbReference type="Pfam" id="PF17766">
    <property type="entry name" value="fn3_6"/>
    <property type="match status" value="1"/>
</dbReference>
<dbReference type="Gene3D" id="3.30.70.80">
    <property type="entry name" value="Peptidase S8 propeptide/proteinase inhibitor I9"/>
    <property type="match status" value="1"/>
</dbReference>
<keyword evidence="5 7" id="KW-0720">Serine protease</keyword>
<accession>A0A835LMM8</accession>
<dbReference type="PRINTS" id="PR00723">
    <property type="entry name" value="SUBTILISIN"/>
</dbReference>
<evidence type="ECO:0000256" key="6">
    <source>
        <dbReference type="PIRSR" id="PIRSR615500-1"/>
    </source>
</evidence>
<organism evidence="11 12">
    <name type="scientific">Coptis chinensis</name>
    <dbReference type="NCBI Taxonomy" id="261450"/>
    <lineage>
        <taxon>Eukaryota</taxon>
        <taxon>Viridiplantae</taxon>
        <taxon>Streptophyta</taxon>
        <taxon>Embryophyta</taxon>
        <taxon>Tracheophyta</taxon>
        <taxon>Spermatophyta</taxon>
        <taxon>Magnoliopsida</taxon>
        <taxon>Ranunculales</taxon>
        <taxon>Ranunculaceae</taxon>
        <taxon>Coptidoideae</taxon>
        <taxon>Coptis</taxon>
    </lineage>
</organism>
<evidence type="ECO:0000313" key="12">
    <source>
        <dbReference type="Proteomes" id="UP000631114"/>
    </source>
</evidence>
<dbReference type="InterPro" id="IPR010259">
    <property type="entry name" value="S8pro/Inhibitor_I9"/>
</dbReference>
<evidence type="ECO:0000259" key="10">
    <source>
        <dbReference type="Pfam" id="PF17766"/>
    </source>
</evidence>
<dbReference type="Gene3D" id="3.40.50.200">
    <property type="entry name" value="Peptidase S8/S53 domain"/>
    <property type="match status" value="1"/>
</dbReference>
<dbReference type="InterPro" id="IPR000209">
    <property type="entry name" value="Peptidase_S8/S53_dom"/>
</dbReference>
<evidence type="ECO:0008006" key="13">
    <source>
        <dbReference type="Google" id="ProtNLM"/>
    </source>
</evidence>
<keyword evidence="4 7" id="KW-0378">Hydrolase</keyword>
<feature type="domain" description="Peptidase S8/S53" evidence="8">
    <location>
        <begin position="107"/>
        <end position="530"/>
    </location>
</feature>
<dbReference type="PANTHER" id="PTHR10795">
    <property type="entry name" value="PROPROTEIN CONVERTASE SUBTILISIN/KEXIN"/>
    <property type="match status" value="1"/>
</dbReference>
<dbReference type="GO" id="GO:0004252">
    <property type="term" value="F:serine-type endopeptidase activity"/>
    <property type="evidence" value="ECO:0007669"/>
    <property type="project" value="UniProtKB-UniRule"/>
</dbReference>
<evidence type="ECO:0000259" key="9">
    <source>
        <dbReference type="Pfam" id="PF05922"/>
    </source>
</evidence>
<dbReference type="Gene3D" id="2.60.40.2310">
    <property type="match status" value="1"/>
</dbReference>
<dbReference type="InterPro" id="IPR041469">
    <property type="entry name" value="Subtilisin-like_FN3"/>
</dbReference>
<evidence type="ECO:0000259" key="8">
    <source>
        <dbReference type="Pfam" id="PF00082"/>
    </source>
</evidence>
<evidence type="ECO:0000256" key="3">
    <source>
        <dbReference type="ARBA" id="ARBA00022729"/>
    </source>
</evidence>
<feature type="domain" description="Inhibitor I9" evidence="9">
    <location>
        <begin position="8"/>
        <end position="85"/>
    </location>
</feature>
<dbReference type="Pfam" id="PF00082">
    <property type="entry name" value="Peptidase_S8"/>
    <property type="match status" value="1"/>
</dbReference>
<feature type="active site" description="Charge relay system" evidence="6 7">
    <location>
        <position position="176"/>
    </location>
</feature>
<dbReference type="OrthoDB" id="4803627at2759"/>
<evidence type="ECO:0000256" key="2">
    <source>
        <dbReference type="ARBA" id="ARBA00022670"/>
    </source>
</evidence>
<dbReference type="CDD" id="cd02120">
    <property type="entry name" value="PA_subtilisin_like"/>
    <property type="match status" value="1"/>
</dbReference>
<proteinExistence type="inferred from homology"/>
<evidence type="ECO:0000256" key="7">
    <source>
        <dbReference type="PROSITE-ProRule" id="PRU01240"/>
    </source>
</evidence>
<evidence type="ECO:0000256" key="5">
    <source>
        <dbReference type="ARBA" id="ARBA00022825"/>
    </source>
</evidence>
<dbReference type="AlphaFoldDB" id="A0A835LMM8"/>
<dbReference type="InterPro" id="IPR034197">
    <property type="entry name" value="Peptidases_S8_3"/>
</dbReference>
<gene>
    <name evidence="11" type="ORF">IFM89_025546</name>
</gene>
<dbReference type="Pfam" id="PF05922">
    <property type="entry name" value="Inhibitor_I9"/>
    <property type="match status" value="1"/>
</dbReference>
<keyword evidence="2 7" id="KW-0645">Protease</keyword>
<protein>
    <recommendedName>
        <fullName evidence="13">Cucumisin</fullName>
    </recommendedName>
</protein>
<evidence type="ECO:0000256" key="1">
    <source>
        <dbReference type="ARBA" id="ARBA00011073"/>
    </source>
</evidence>
<feature type="active site" description="Charge relay system" evidence="6 7">
    <location>
        <position position="479"/>
    </location>
</feature>
<evidence type="ECO:0000256" key="4">
    <source>
        <dbReference type="ARBA" id="ARBA00022801"/>
    </source>
</evidence>
<feature type="active site" description="Charge relay system" evidence="6 7">
    <location>
        <position position="115"/>
    </location>
</feature>
<comment type="caution">
    <text evidence="11">The sequence shown here is derived from an EMBL/GenBank/DDBJ whole genome shotgun (WGS) entry which is preliminary data.</text>
</comment>
<comment type="similarity">
    <text evidence="1 7">Belongs to the peptidase S8 family.</text>
</comment>
<keyword evidence="3" id="KW-0732">Signal</keyword>
<dbReference type="InterPro" id="IPR023828">
    <property type="entry name" value="Peptidase_S8_Ser-AS"/>
</dbReference>
<dbReference type="CDD" id="cd04852">
    <property type="entry name" value="Peptidases_S8_3"/>
    <property type="match status" value="1"/>
</dbReference>
<dbReference type="InterPro" id="IPR037045">
    <property type="entry name" value="S8pro/Inhibitor_I9_sf"/>
</dbReference>
<name>A0A835LMM8_9MAGN</name>
<keyword evidence="12" id="KW-1185">Reference proteome</keyword>
<dbReference type="PROSITE" id="PS00138">
    <property type="entry name" value="SUBTILASE_SER"/>
    <property type="match status" value="1"/>
</dbReference>